<keyword evidence="2" id="KW-1185">Reference proteome</keyword>
<reference evidence="1" key="2">
    <citation type="submission" date="2020-09" db="EMBL/GenBank/DDBJ databases">
        <authorList>
            <person name="Sun Q."/>
            <person name="Kim S."/>
        </authorList>
    </citation>
    <scope>NUCLEOTIDE SEQUENCE</scope>
    <source>
        <strain evidence="1">KCTC 42650</strain>
    </source>
</reference>
<dbReference type="Proteomes" id="UP000626220">
    <property type="component" value="Unassembled WGS sequence"/>
</dbReference>
<evidence type="ECO:0000313" key="2">
    <source>
        <dbReference type="Proteomes" id="UP000626220"/>
    </source>
</evidence>
<dbReference type="RefSeq" id="WP_189679794.1">
    <property type="nucleotide sequence ID" value="NZ_BNCJ01000003.1"/>
</dbReference>
<evidence type="ECO:0000313" key="1">
    <source>
        <dbReference type="EMBL" id="GHF47243.1"/>
    </source>
</evidence>
<dbReference type="AlphaFoldDB" id="A0A8J3GWW1"/>
<accession>A0A8J3GWW1</accession>
<organism evidence="1 2">
    <name type="scientific">Seohaeicola zhoushanensis</name>
    <dbReference type="NCBI Taxonomy" id="1569283"/>
    <lineage>
        <taxon>Bacteria</taxon>
        <taxon>Pseudomonadati</taxon>
        <taxon>Pseudomonadota</taxon>
        <taxon>Alphaproteobacteria</taxon>
        <taxon>Rhodobacterales</taxon>
        <taxon>Roseobacteraceae</taxon>
        <taxon>Seohaeicola</taxon>
    </lineage>
</organism>
<dbReference type="Pfam" id="PF13704">
    <property type="entry name" value="Glyco_tranf_2_4"/>
    <property type="match status" value="1"/>
</dbReference>
<name>A0A8J3GWW1_9RHOB</name>
<gene>
    <name evidence="1" type="ORF">GCM10017056_18710</name>
</gene>
<proteinExistence type="predicted"/>
<reference evidence="1" key="1">
    <citation type="journal article" date="2014" name="Int. J. Syst. Evol. Microbiol.">
        <title>Complete genome sequence of Corynebacterium casei LMG S-19264T (=DSM 44701T), isolated from a smear-ripened cheese.</title>
        <authorList>
            <consortium name="US DOE Joint Genome Institute (JGI-PGF)"/>
            <person name="Walter F."/>
            <person name="Albersmeier A."/>
            <person name="Kalinowski J."/>
            <person name="Ruckert C."/>
        </authorList>
    </citation>
    <scope>NUCLEOTIDE SEQUENCE</scope>
    <source>
        <strain evidence="1">KCTC 42650</strain>
    </source>
</reference>
<evidence type="ECO:0008006" key="3">
    <source>
        <dbReference type="Google" id="ProtNLM"/>
    </source>
</evidence>
<sequence length="321" mass="35693">MRGGAALEPDLAPSWGIVCTVKADLAEILAFAAHHAELGAHRIYIYLDDPQAETVAALKAHPKIRVTACDAAYWRKTGKARPLKHQVRQGANASHAYRRRAEVDWLAHIDVDEFLWPETSVAAHLAALPATALSARVRPIEALAGGDGCGFKALPPGDSRAALSETLYPTYGRYLRGGFMSHVAGKLFVRTDLGEVDFRIHNMDLGGIRNPQSVELAQVDLCHLHAKPWEEWRATYRYRFEKGSYRPELPPAISRENGGMNLHELFAYLEATEGEAGLRAFFDEVCADTPALRARLQAQGLLRHRDLDLAAKMQRHFPDFR</sequence>
<comment type="caution">
    <text evidence="1">The sequence shown here is derived from an EMBL/GenBank/DDBJ whole genome shotgun (WGS) entry which is preliminary data.</text>
</comment>
<dbReference type="EMBL" id="BNCJ01000003">
    <property type="protein sequence ID" value="GHF47243.1"/>
    <property type="molecule type" value="Genomic_DNA"/>
</dbReference>
<protein>
    <recommendedName>
        <fullName evidence="3">Glycosyltransferase family 2 protein</fullName>
    </recommendedName>
</protein>